<dbReference type="AlphaFoldDB" id="A0A1I2RW13"/>
<dbReference type="Pfam" id="PF05345">
    <property type="entry name" value="He_PIG"/>
    <property type="match status" value="2"/>
</dbReference>
<dbReference type="EMBL" id="FOOU01000006">
    <property type="protein sequence ID" value="SFG42837.1"/>
    <property type="molecule type" value="Genomic_DNA"/>
</dbReference>
<dbReference type="GO" id="GO:0016011">
    <property type="term" value="C:dystroglycan complex"/>
    <property type="evidence" value="ECO:0007669"/>
    <property type="project" value="TreeGrafter"/>
</dbReference>
<dbReference type="PROSITE" id="PS51854">
    <property type="entry name" value="CSPG"/>
    <property type="match status" value="1"/>
</dbReference>
<keyword evidence="3" id="KW-1185">Reference proteome</keyword>
<dbReference type="InterPro" id="IPR006644">
    <property type="entry name" value="Cadg"/>
</dbReference>
<protein>
    <submittedName>
        <fullName evidence="2">Putative Ig domain-containing protein</fullName>
    </submittedName>
</protein>
<dbReference type="GO" id="GO:0005509">
    <property type="term" value="F:calcium ion binding"/>
    <property type="evidence" value="ECO:0007669"/>
    <property type="project" value="InterPro"/>
</dbReference>
<evidence type="ECO:0000313" key="2">
    <source>
        <dbReference type="EMBL" id="SFG42837.1"/>
    </source>
</evidence>
<organism evidence="2 3">
    <name type="scientific">Neptunomonas qingdaonensis</name>
    <dbReference type="NCBI Taxonomy" id="1045558"/>
    <lineage>
        <taxon>Bacteria</taxon>
        <taxon>Pseudomonadati</taxon>
        <taxon>Pseudomonadota</taxon>
        <taxon>Gammaproteobacteria</taxon>
        <taxon>Oceanospirillales</taxon>
        <taxon>Oceanospirillaceae</taxon>
        <taxon>Neptunomonas</taxon>
    </lineage>
</organism>
<dbReference type="Gene3D" id="2.60.40.10">
    <property type="entry name" value="Immunoglobulins"/>
    <property type="match status" value="2"/>
</dbReference>
<dbReference type="GO" id="GO:0007156">
    <property type="term" value="P:homophilic cell adhesion via plasma membrane adhesion molecules"/>
    <property type="evidence" value="ECO:0007669"/>
    <property type="project" value="InterPro"/>
</dbReference>
<dbReference type="RefSeq" id="WP_177201153.1">
    <property type="nucleotide sequence ID" value="NZ_FOOU01000006.1"/>
</dbReference>
<evidence type="ECO:0000313" key="3">
    <source>
        <dbReference type="Proteomes" id="UP000198623"/>
    </source>
</evidence>
<dbReference type="InterPro" id="IPR015919">
    <property type="entry name" value="Cadherin-like_sf"/>
</dbReference>
<dbReference type="PANTHER" id="PTHR21559">
    <property type="entry name" value="DYSTROGLYCAN-RELATED"/>
    <property type="match status" value="1"/>
</dbReference>
<dbReference type="PANTHER" id="PTHR21559:SF21">
    <property type="entry name" value="DYSTROGLYCAN 1"/>
    <property type="match status" value="1"/>
</dbReference>
<feature type="domain" description="Cadherin" evidence="1">
    <location>
        <begin position="296"/>
        <end position="401"/>
    </location>
</feature>
<dbReference type="SMART" id="SM00736">
    <property type="entry name" value="CADG"/>
    <property type="match status" value="2"/>
</dbReference>
<gene>
    <name evidence="2" type="ORF">SAMN05216175_106240</name>
</gene>
<dbReference type="PROSITE" id="PS50268">
    <property type="entry name" value="CADHERIN_2"/>
    <property type="match status" value="1"/>
</dbReference>
<feature type="non-terminal residue" evidence="2">
    <location>
        <position position="1"/>
    </location>
</feature>
<dbReference type="SUPFAM" id="SSF49313">
    <property type="entry name" value="Cadherin-like"/>
    <property type="match status" value="2"/>
</dbReference>
<reference evidence="3" key="1">
    <citation type="submission" date="2016-10" db="EMBL/GenBank/DDBJ databases">
        <authorList>
            <person name="Varghese N."/>
            <person name="Submissions S."/>
        </authorList>
    </citation>
    <scope>NUCLEOTIDE SEQUENCE [LARGE SCALE GENOMIC DNA]</scope>
    <source>
        <strain evidence="3">CGMCC 1.10971</strain>
    </source>
</reference>
<dbReference type="STRING" id="1045558.SAMN05216175_106240"/>
<name>A0A1I2RW13_9GAMM</name>
<dbReference type="Pfam" id="PF16184">
    <property type="entry name" value="Cadherin_3"/>
    <property type="match status" value="1"/>
</dbReference>
<dbReference type="InterPro" id="IPR039005">
    <property type="entry name" value="CSPG_rpt"/>
</dbReference>
<evidence type="ECO:0000259" key="1">
    <source>
        <dbReference type="PROSITE" id="PS50268"/>
    </source>
</evidence>
<sequence length="1140" mass="117459">LTVTNVNDGSSEILNADGSAIVLTNGTSGTTATNILSYSVSVTGSTATLTLSGGTLSTAATQTLIDAISYQNNSNDPNSSDRVVTITSLQDSGGTANSGDDTAALSIASTVRLLSVNDEPTLTATGSNPTFTEGGAAVSLFSGTSVDSIESGQNLIEMWISVEGEEDNADEIINFDGRSIALQNSNTGSTDNFSGFLVYTSAGDKFIYLTTGVGSVTPAVLEGLIDNMTYQNDNSNPTEGTRTITIRGLTDDGGTANGGDDFNAALSVSSEVAVMAANTAPSLSSNNFVLSEGVTTTITPAMLAATDADDANAGLTFTISGISGGQFALSGNPAVAITSFTQSQITSGVVVFVDNGDETTPAFSLSVSDGVNTTAAVPATINFSNVNDAPTLSATASNPTFTEGGSPVPLFSGSSADPIEAGQRFISFTVTVSNVLDGSEETLSLDGEDIELTHGESDDTDNFNYTVSVTGNTATLSFSGGSVTATQLESLINGMRYENDSESPSTGNRVITITELQDNGGGSTDTASLDVASTVTVGAANDDPTLNNAINDQNATEDSFFSFTFAAGTFGDVDAGDTLSYSAALPGGVALPAWLTFDDATRTFSGTPLNANVGTISVTVSADDGNGGTPATDTFDIVVANSNDAPTVANLIPNQNVTEDSVFSFQFAANTFTDMDGDSLNYSATLSGGVALPAWLTFDDTTRTFSGTPLNADVGTTTVVVTANDGNGGSVIDRFDIVITNSNDAPTGSVTINTDGTPAENETLSVTNALADDDGLGAITYHWQRNGSDIGSTGSNYTLVDADVGQTITVEARYTDARGTNEAVLSNSISGITNVNDAPSGAVLISGTFAENEILTASNTLADEDGLGTITYHWQRNGSDIGSTGSSYLLTDEDMGKKITVQARYTDLTGVAERVSSSPLIATVTVDDIESGSSAPLAEKVLVPAEVKEIEDKVAEEKAPVTIKVEADNPPEVVASTAVKFVAPPELPSFEPNEINTNNIKPLALAIGNQTSVMTDLKASWLQLSDPLMMVNSSGLMNGLDQMEKQFQQRIGLDQMVVGSSIAMSTSLSVGYVAWLLRSGVLLSSVLTSLPAWRFIDPLPILSTLGSEEGGVDVYASGEESLEELVQKDNTDETPDTKDL</sequence>
<dbReference type="GO" id="GO:0043236">
    <property type="term" value="F:laminin binding"/>
    <property type="evidence" value="ECO:0007669"/>
    <property type="project" value="TreeGrafter"/>
</dbReference>
<dbReference type="InterPro" id="IPR013783">
    <property type="entry name" value="Ig-like_fold"/>
</dbReference>
<dbReference type="Proteomes" id="UP000198623">
    <property type="component" value="Unassembled WGS sequence"/>
</dbReference>
<accession>A0A1I2RW13</accession>
<proteinExistence type="predicted"/>
<dbReference type="InterPro" id="IPR002126">
    <property type="entry name" value="Cadherin-like_dom"/>
</dbReference>
<dbReference type="Gene3D" id="2.60.40.2700">
    <property type="match status" value="2"/>
</dbReference>